<reference evidence="7 8" key="1">
    <citation type="journal article" date="2018" name="Nat. Genet.">
        <title>The Rosa genome provides new insights in the design of modern roses.</title>
        <authorList>
            <person name="Bendahmane M."/>
        </authorList>
    </citation>
    <scope>NUCLEOTIDE SEQUENCE [LARGE SCALE GENOMIC DNA]</scope>
    <source>
        <strain evidence="8">cv. Old Blush</strain>
    </source>
</reference>
<keyword evidence="7" id="KW-0378">Hydrolase</keyword>
<dbReference type="PANTHER" id="PTHR33463">
    <property type="entry name" value="NB-ARC DOMAIN-CONTAINING PROTEIN-RELATED"/>
    <property type="match status" value="1"/>
</dbReference>
<dbReference type="GO" id="GO:0006952">
    <property type="term" value="P:defense response"/>
    <property type="evidence" value="ECO:0007669"/>
    <property type="project" value="UniProtKB-KW"/>
</dbReference>
<sequence length="351" mass="39084">MSNRDFEAFQATSQAMEKVMMALKDDKAAVIGVYGRGGIGKTTLVKHVGSQAKKDKLYDQVIVVVISQSPDLRNIQGTLADLLGLNLENKSEFEFGYERAVKRAVRLKEGIMRGNRILIILDDLWKRIELSAIGIPSCYELQKCNSKVLLTTRRLNVCHSMESQTNIPLNILSEEDSLKLFVKIARKSSDISNSFYDAARKVARECAGLSVALIAVARALADKDLDDWKEAARRLKAAHPSNPEDKRDVLRCIRLSYDYLETDDAKSFFLLCCLFPEDSDIAIEDLLMYAIGKGLFQDADTIKEARARAHSVAKYLQASGLLLESECYGCVRIHNVIRDGAISISLSEDGP</sequence>
<name>A0A2P6QIM6_ROSCH</name>
<dbReference type="PRINTS" id="PR00364">
    <property type="entry name" value="DISEASERSIST"/>
</dbReference>
<dbReference type="InterPro" id="IPR036388">
    <property type="entry name" value="WH-like_DNA-bd_sf"/>
</dbReference>
<dbReference type="GO" id="GO:0016787">
    <property type="term" value="F:hydrolase activity"/>
    <property type="evidence" value="ECO:0007669"/>
    <property type="project" value="UniProtKB-KW"/>
</dbReference>
<dbReference type="Pfam" id="PF00931">
    <property type="entry name" value="NB-ARC"/>
    <property type="match status" value="1"/>
</dbReference>
<dbReference type="Gramene" id="PRQ34020">
    <property type="protein sequence ID" value="PRQ34020"/>
    <property type="gene ID" value="RchiOBHm_Chr5g0064151"/>
</dbReference>
<keyword evidence="8" id="KW-1185">Reference proteome</keyword>
<evidence type="ECO:0000313" key="8">
    <source>
        <dbReference type="Proteomes" id="UP000238479"/>
    </source>
</evidence>
<dbReference type="Gene3D" id="1.10.10.10">
    <property type="entry name" value="Winged helix-like DNA-binding domain superfamily/Winged helix DNA-binding domain"/>
    <property type="match status" value="1"/>
</dbReference>
<organism evidence="7 8">
    <name type="scientific">Rosa chinensis</name>
    <name type="common">China rose</name>
    <dbReference type="NCBI Taxonomy" id="74649"/>
    <lineage>
        <taxon>Eukaryota</taxon>
        <taxon>Viridiplantae</taxon>
        <taxon>Streptophyta</taxon>
        <taxon>Embryophyta</taxon>
        <taxon>Tracheophyta</taxon>
        <taxon>Spermatophyta</taxon>
        <taxon>Magnoliopsida</taxon>
        <taxon>eudicotyledons</taxon>
        <taxon>Gunneridae</taxon>
        <taxon>Pentapetalae</taxon>
        <taxon>rosids</taxon>
        <taxon>fabids</taxon>
        <taxon>Rosales</taxon>
        <taxon>Rosaceae</taxon>
        <taxon>Rosoideae</taxon>
        <taxon>Rosoideae incertae sedis</taxon>
        <taxon>Rosa</taxon>
    </lineage>
</organism>
<dbReference type="FunFam" id="3.40.50.300:FF:001091">
    <property type="entry name" value="Probable disease resistance protein At1g61300"/>
    <property type="match status" value="1"/>
</dbReference>
<protein>
    <submittedName>
        <fullName evidence="7">Putative P-loop containing nucleoside triphosphate hydrolase</fullName>
    </submittedName>
</protein>
<keyword evidence="5" id="KW-0067">ATP-binding</keyword>
<dbReference type="InterPro" id="IPR027417">
    <property type="entry name" value="P-loop_NTPase"/>
</dbReference>
<proteinExistence type="predicted"/>
<keyword evidence="2" id="KW-0677">Repeat</keyword>
<keyword evidence="1" id="KW-0433">Leucine-rich repeat</keyword>
<evidence type="ECO:0000256" key="1">
    <source>
        <dbReference type="ARBA" id="ARBA00022614"/>
    </source>
</evidence>
<gene>
    <name evidence="7" type="ORF">RchiOBHm_Chr5g0064151</name>
</gene>
<dbReference type="Proteomes" id="UP000238479">
    <property type="component" value="Chromosome 5"/>
</dbReference>
<dbReference type="InterPro" id="IPR042197">
    <property type="entry name" value="Apaf_helical"/>
</dbReference>
<comment type="caution">
    <text evidence="7">The sequence shown here is derived from an EMBL/GenBank/DDBJ whole genome shotgun (WGS) entry which is preliminary data.</text>
</comment>
<dbReference type="PANTHER" id="PTHR33463:SF203">
    <property type="entry name" value="AAA+ ATPASE DOMAIN-CONTAINING PROTEIN"/>
    <property type="match status" value="1"/>
</dbReference>
<dbReference type="Gene3D" id="1.10.8.430">
    <property type="entry name" value="Helical domain of apoptotic protease-activating factors"/>
    <property type="match status" value="1"/>
</dbReference>
<evidence type="ECO:0000259" key="6">
    <source>
        <dbReference type="Pfam" id="PF00931"/>
    </source>
</evidence>
<keyword evidence="4" id="KW-0611">Plant defense</keyword>
<evidence type="ECO:0000256" key="5">
    <source>
        <dbReference type="ARBA" id="ARBA00022840"/>
    </source>
</evidence>
<feature type="domain" description="NB-ARC" evidence="6">
    <location>
        <begin position="14"/>
        <end position="187"/>
    </location>
</feature>
<evidence type="ECO:0000313" key="7">
    <source>
        <dbReference type="EMBL" id="PRQ34020.1"/>
    </source>
</evidence>
<dbReference type="InterPro" id="IPR002182">
    <property type="entry name" value="NB-ARC"/>
</dbReference>
<dbReference type="InterPro" id="IPR050905">
    <property type="entry name" value="Plant_NBS-LRR"/>
</dbReference>
<evidence type="ECO:0000256" key="4">
    <source>
        <dbReference type="ARBA" id="ARBA00022821"/>
    </source>
</evidence>
<dbReference type="AlphaFoldDB" id="A0A2P6QIM6"/>
<dbReference type="OMA" id="NEAWKET"/>
<dbReference type="Gene3D" id="3.40.50.300">
    <property type="entry name" value="P-loop containing nucleotide triphosphate hydrolases"/>
    <property type="match status" value="1"/>
</dbReference>
<evidence type="ECO:0000256" key="2">
    <source>
        <dbReference type="ARBA" id="ARBA00022737"/>
    </source>
</evidence>
<dbReference type="GO" id="GO:0005524">
    <property type="term" value="F:ATP binding"/>
    <property type="evidence" value="ECO:0007669"/>
    <property type="project" value="UniProtKB-KW"/>
</dbReference>
<accession>A0A2P6QIM6</accession>
<dbReference type="SUPFAM" id="SSF52540">
    <property type="entry name" value="P-loop containing nucleoside triphosphate hydrolases"/>
    <property type="match status" value="1"/>
</dbReference>
<dbReference type="EMBL" id="PDCK01000043">
    <property type="protein sequence ID" value="PRQ34020.1"/>
    <property type="molecule type" value="Genomic_DNA"/>
</dbReference>
<evidence type="ECO:0000256" key="3">
    <source>
        <dbReference type="ARBA" id="ARBA00022741"/>
    </source>
</evidence>
<dbReference type="GO" id="GO:0043531">
    <property type="term" value="F:ADP binding"/>
    <property type="evidence" value="ECO:0007669"/>
    <property type="project" value="InterPro"/>
</dbReference>
<keyword evidence="3" id="KW-0547">Nucleotide-binding</keyword>